<dbReference type="SUPFAM" id="SSF53098">
    <property type="entry name" value="Ribonuclease H-like"/>
    <property type="match status" value="1"/>
</dbReference>
<sequence>MDGKGRFFDNILVEHLWQSLKYECVYLHALETGSEAKAGVGKWIEFYNRKRPHSALGGKPPAVVNWRRKNETKPGQQEQRVA</sequence>
<dbReference type="InterPro" id="IPR050900">
    <property type="entry name" value="Transposase_IS3/IS150/IS904"/>
</dbReference>
<feature type="domain" description="Integrase catalytic" evidence="2">
    <location>
        <begin position="9"/>
        <end position="61"/>
    </location>
</feature>
<dbReference type="OrthoDB" id="9814072at2"/>
<dbReference type="PANTHER" id="PTHR46889:SF4">
    <property type="entry name" value="TRANSPOSASE INSO FOR INSERTION SEQUENCE ELEMENT IS911B-RELATED"/>
    <property type="match status" value="1"/>
</dbReference>
<dbReference type="PANTHER" id="PTHR46889">
    <property type="entry name" value="TRANSPOSASE INSF FOR INSERTION SEQUENCE IS3B-RELATED"/>
    <property type="match status" value="1"/>
</dbReference>
<dbReference type="Proteomes" id="UP000294562">
    <property type="component" value="Unassembled WGS sequence"/>
</dbReference>
<dbReference type="Pfam" id="PF13683">
    <property type="entry name" value="rve_3"/>
    <property type="match status" value="1"/>
</dbReference>
<reference evidence="3 4" key="1">
    <citation type="submission" date="2019-03" db="EMBL/GenBank/DDBJ databases">
        <title>Rhodobacteraceae bacterium SM1902, a new member of the family Rhodobacteraceae isolated from Yantai.</title>
        <authorList>
            <person name="Sun Y."/>
        </authorList>
    </citation>
    <scope>NUCLEOTIDE SEQUENCE [LARGE SCALE GENOMIC DNA]</scope>
    <source>
        <strain evidence="3 4">SM1902</strain>
    </source>
</reference>
<evidence type="ECO:0000313" key="4">
    <source>
        <dbReference type="Proteomes" id="UP000294562"/>
    </source>
</evidence>
<dbReference type="InterPro" id="IPR001584">
    <property type="entry name" value="Integrase_cat-core"/>
</dbReference>
<dbReference type="EMBL" id="SMZO01000006">
    <property type="protein sequence ID" value="TDL90658.1"/>
    <property type="molecule type" value="Genomic_DNA"/>
</dbReference>
<evidence type="ECO:0000313" key="3">
    <source>
        <dbReference type="EMBL" id="TDL90658.1"/>
    </source>
</evidence>
<feature type="compositionally biased region" description="Polar residues" evidence="1">
    <location>
        <begin position="73"/>
        <end position="82"/>
    </location>
</feature>
<accession>A0A4R6B4T6</accession>
<dbReference type="AlphaFoldDB" id="A0A4R6B4T6"/>
<organism evidence="3 4">
    <name type="scientific">Meridianimarinicoccus aquatilis</name>
    <dbReference type="NCBI Taxonomy" id="2552766"/>
    <lineage>
        <taxon>Bacteria</taxon>
        <taxon>Pseudomonadati</taxon>
        <taxon>Pseudomonadota</taxon>
        <taxon>Alphaproteobacteria</taxon>
        <taxon>Rhodobacterales</taxon>
        <taxon>Paracoccaceae</taxon>
        <taxon>Meridianimarinicoccus</taxon>
    </lineage>
</organism>
<evidence type="ECO:0000259" key="2">
    <source>
        <dbReference type="Pfam" id="PF13683"/>
    </source>
</evidence>
<keyword evidence="4" id="KW-1185">Reference proteome</keyword>
<protein>
    <submittedName>
        <fullName evidence="3">Transposase</fullName>
    </submittedName>
</protein>
<proteinExistence type="predicted"/>
<evidence type="ECO:0000256" key="1">
    <source>
        <dbReference type="SAM" id="MobiDB-lite"/>
    </source>
</evidence>
<dbReference type="GO" id="GO:0015074">
    <property type="term" value="P:DNA integration"/>
    <property type="evidence" value="ECO:0007669"/>
    <property type="project" value="InterPro"/>
</dbReference>
<name>A0A4R6B4T6_9RHOB</name>
<feature type="region of interest" description="Disordered" evidence="1">
    <location>
        <begin position="52"/>
        <end position="82"/>
    </location>
</feature>
<comment type="caution">
    <text evidence="3">The sequence shown here is derived from an EMBL/GenBank/DDBJ whole genome shotgun (WGS) entry which is preliminary data.</text>
</comment>
<dbReference type="InterPro" id="IPR012337">
    <property type="entry name" value="RNaseH-like_sf"/>
</dbReference>
<gene>
    <name evidence="3" type="ORF">E2L05_03840</name>
</gene>